<evidence type="ECO:0000313" key="2">
    <source>
        <dbReference type="Proteomes" id="UP000309584"/>
    </source>
</evidence>
<reference evidence="1 2" key="1">
    <citation type="submission" date="2018-05" db="EMBL/GenBank/DDBJ databases">
        <title>Novel Campyloabacter and Helicobacter Species and Strains.</title>
        <authorList>
            <person name="Mannion A.J."/>
            <person name="Shen Z."/>
            <person name="Fox J.G."/>
        </authorList>
    </citation>
    <scope>NUCLEOTIDE SEQUENCE [LARGE SCALE GENOMIC DNA]</scope>
    <source>
        <strain evidence="2">MIT10-5678</strain>
    </source>
</reference>
<accession>A0ABY2TH39</accession>
<keyword evidence="2" id="KW-1185">Reference proteome</keyword>
<evidence type="ECO:0000313" key="1">
    <source>
        <dbReference type="EMBL" id="TKX32375.1"/>
    </source>
</evidence>
<dbReference type="Proteomes" id="UP000309584">
    <property type="component" value="Unassembled WGS sequence"/>
</dbReference>
<dbReference type="EMBL" id="NXLY01000065">
    <property type="protein sequence ID" value="TKX32375.1"/>
    <property type="molecule type" value="Genomic_DNA"/>
</dbReference>
<organism evidence="1 2">
    <name type="scientific">Campylobacter taeniopygiae</name>
    <dbReference type="NCBI Taxonomy" id="2510188"/>
    <lineage>
        <taxon>Bacteria</taxon>
        <taxon>Pseudomonadati</taxon>
        <taxon>Campylobacterota</taxon>
        <taxon>Epsilonproteobacteria</taxon>
        <taxon>Campylobacterales</taxon>
        <taxon>Campylobacteraceae</taxon>
        <taxon>Campylobacter</taxon>
    </lineage>
</organism>
<gene>
    <name evidence="1" type="ORF">CQA75_09020</name>
</gene>
<feature type="non-terminal residue" evidence="1">
    <location>
        <position position="182"/>
    </location>
</feature>
<protein>
    <submittedName>
        <fullName evidence="1">Uncharacterized protein</fullName>
    </submittedName>
</protein>
<proteinExistence type="predicted"/>
<feature type="non-terminal residue" evidence="1">
    <location>
        <position position="1"/>
    </location>
</feature>
<sequence length="182" mass="20575">FSAKANAIYSNLIAGEYQLCLGILGNKQAFYDASIELASAGLMSRGFQALWLGAQLGDERALKDLNNGSSNAFIMGVHDNPLKKQIIKNFAKHPPYDKYGMLPFLDELISTDWIIDPNEYDFIYDIDNDVVTAMLRGIDKGKYKDPRDVDSTPESRWEFDQEIDAYKEGSAISYSYDIPNHW</sequence>
<comment type="caution">
    <text evidence="1">The sequence shown here is derived from an EMBL/GenBank/DDBJ whole genome shotgun (WGS) entry which is preliminary data.</text>
</comment>
<name>A0ABY2TH39_9BACT</name>